<dbReference type="RefSeq" id="WP_161816983.1">
    <property type="nucleotide sequence ID" value="NZ_JAACJS010000002.1"/>
</dbReference>
<dbReference type="InterPro" id="IPR050583">
    <property type="entry name" value="Mycobacterial_A85_antigen"/>
</dbReference>
<dbReference type="InterPro" id="IPR000801">
    <property type="entry name" value="Esterase-like"/>
</dbReference>
<evidence type="ECO:0000313" key="3">
    <source>
        <dbReference type="Proteomes" id="UP000753802"/>
    </source>
</evidence>
<dbReference type="Pfam" id="PF00756">
    <property type="entry name" value="Esterase"/>
    <property type="match status" value="1"/>
</dbReference>
<evidence type="ECO:0000256" key="1">
    <source>
        <dbReference type="SAM" id="SignalP"/>
    </source>
</evidence>
<dbReference type="Gene3D" id="3.40.50.1820">
    <property type="entry name" value="alpha/beta hydrolase"/>
    <property type="match status" value="1"/>
</dbReference>
<sequence length="293" mass="33103">MKHLIAACFLALFSLAANAQSRGKVIETQNIQSKILSKNVAYTVYLPSDYETSNRTYPVVYLLHGYTDDNTGWLQFGEVNRYADKAIAEGTIPPMIIVMPNGGTSWYVNAYDGKESYEDFFVKEFIPTVEKTFRIKAEKKYRAVAGLSMGGYGTMIYALKYPELFAAAAPLSAAIYDDETAVNTADARYEAVFGQLYGRGLKGKERLNKSWYDNSVLKIVETKPADDLKKVRYWIDCGDDDFLTKGNSLLHILLTDKKVTHEYRVRDGGHSWTYWRTGITDALAFIGDSFRQK</sequence>
<accession>A0ABW9ZUX9</accession>
<dbReference type="PANTHER" id="PTHR48098:SF1">
    <property type="entry name" value="DIACYLGLYCEROL ACYLTRANSFERASE_MYCOLYLTRANSFERASE AG85A"/>
    <property type="match status" value="1"/>
</dbReference>
<protein>
    <submittedName>
        <fullName evidence="2">Esterase family protein</fullName>
    </submittedName>
</protein>
<keyword evidence="1" id="KW-0732">Signal</keyword>
<dbReference type="Proteomes" id="UP000753802">
    <property type="component" value="Unassembled WGS sequence"/>
</dbReference>
<dbReference type="PANTHER" id="PTHR48098">
    <property type="entry name" value="ENTEROCHELIN ESTERASE-RELATED"/>
    <property type="match status" value="1"/>
</dbReference>
<reference evidence="2 3" key="1">
    <citation type="submission" date="2020-01" db="EMBL/GenBank/DDBJ databases">
        <title>Genome analysis.</title>
        <authorList>
            <person name="Wu S."/>
            <person name="Wang G."/>
        </authorList>
    </citation>
    <scope>NUCLEOTIDE SEQUENCE [LARGE SCALE GENOMIC DNA]</scope>
    <source>
        <strain evidence="2 3">SYL130</strain>
    </source>
</reference>
<organism evidence="2 3">
    <name type="scientific">Sediminibacterium roseum</name>
    <dbReference type="NCBI Taxonomy" id="1978412"/>
    <lineage>
        <taxon>Bacteria</taxon>
        <taxon>Pseudomonadati</taxon>
        <taxon>Bacteroidota</taxon>
        <taxon>Chitinophagia</taxon>
        <taxon>Chitinophagales</taxon>
        <taxon>Chitinophagaceae</taxon>
        <taxon>Sediminibacterium</taxon>
    </lineage>
</organism>
<feature type="chain" id="PRO_5045066800" evidence="1">
    <location>
        <begin position="20"/>
        <end position="293"/>
    </location>
</feature>
<keyword evidence="3" id="KW-1185">Reference proteome</keyword>
<dbReference type="SUPFAM" id="SSF53474">
    <property type="entry name" value="alpha/beta-Hydrolases"/>
    <property type="match status" value="1"/>
</dbReference>
<dbReference type="InterPro" id="IPR029058">
    <property type="entry name" value="AB_hydrolase_fold"/>
</dbReference>
<feature type="signal peptide" evidence="1">
    <location>
        <begin position="1"/>
        <end position="19"/>
    </location>
</feature>
<proteinExistence type="predicted"/>
<dbReference type="EMBL" id="JAACJS010000002">
    <property type="protein sequence ID" value="NCI48666.1"/>
    <property type="molecule type" value="Genomic_DNA"/>
</dbReference>
<comment type="caution">
    <text evidence="2">The sequence shown here is derived from an EMBL/GenBank/DDBJ whole genome shotgun (WGS) entry which is preliminary data.</text>
</comment>
<evidence type="ECO:0000313" key="2">
    <source>
        <dbReference type="EMBL" id="NCI48666.1"/>
    </source>
</evidence>
<gene>
    <name evidence="2" type="ORF">GWC95_01935</name>
</gene>
<name>A0ABW9ZUX9_9BACT</name>